<dbReference type="GeneID" id="19401742"/>
<sequence length="656" mass="69820">MHPSTVAAILAFTAGMTHAAPALGPALFLPNTQPTKLRTTLGKARVDSNLDEVIDDVEIKSAAKRDSKNSRLRNVGSEPNALGRIAYDDPLMILEQQQLPEAKNSVAKRNSQSGKDEFQNNLTGRPVTLTPELLEILNRHQPSTVKRDPQRVAKGRNGEPVYFYDDVLTVSQKESAEKRDPEARRRLDRISDAIDVGTGAIGLVTDGINLGKTIAGSQKVAKRDPQRRSRFRDGNAYLAVEREPSPLPASVQHAPVKRDPQRRNKGHIVGNVLEGGAGAIGVFSDILGIHQAVNPAPAKRDPQRRNKGHIAGNIGEAIAGTIGAASDILNIHQTVNPAPAKRDPQRRGGSKLRNFGKGIEAGFDTIGAIGDLGNIIGATQPQPAKREPARKLRNFGKGIEAGFDTIGAIGDLGNIIGATQPQPAKREPARKLRNFGKGLQAGFDTIGAIGDLGNIIGATQPQPAKREPVGKLRNFGKGLEAGAGAIGFVGDLINIGGAVQPAKREVSNELDNSDEDIEAGATEHTGDFVKRDPQRRGKNYFISNTVEGKDRPFGDVNEFIGIDPTIQGQHAKREPAGKFRNFGKGLEAGAGAIGVVGDLIGIGGAVQGQHAKRELQQGEAEHADDVSDIPAHHELELCTESSDSTCDSTLAAETEE</sequence>
<evidence type="ECO:0000313" key="4">
    <source>
        <dbReference type="Proteomes" id="UP000016935"/>
    </source>
</evidence>
<dbReference type="STRING" id="671987.R0JSI4"/>
<dbReference type="AlphaFoldDB" id="R0JSI4"/>
<organism evidence="3 4">
    <name type="scientific">Exserohilum turcicum (strain 28A)</name>
    <name type="common">Northern leaf blight fungus</name>
    <name type="synonym">Setosphaeria turcica</name>
    <dbReference type="NCBI Taxonomy" id="671987"/>
    <lineage>
        <taxon>Eukaryota</taxon>
        <taxon>Fungi</taxon>
        <taxon>Dikarya</taxon>
        <taxon>Ascomycota</taxon>
        <taxon>Pezizomycotina</taxon>
        <taxon>Dothideomycetes</taxon>
        <taxon>Pleosporomycetidae</taxon>
        <taxon>Pleosporales</taxon>
        <taxon>Pleosporineae</taxon>
        <taxon>Pleosporaceae</taxon>
        <taxon>Exserohilum</taxon>
    </lineage>
</organism>
<dbReference type="HOGENOM" id="CLU_418069_0_0_1"/>
<protein>
    <submittedName>
        <fullName evidence="3">Uncharacterized protein</fullName>
    </submittedName>
</protein>
<dbReference type="EMBL" id="KB908814">
    <property type="protein sequence ID" value="EOA84048.1"/>
    <property type="molecule type" value="Genomic_DNA"/>
</dbReference>
<evidence type="ECO:0000256" key="1">
    <source>
        <dbReference type="SAM" id="MobiDB-lite"/>
    </source>
</evidence>
<keyword evidence="2" id="KW-0732">Signal</keyword>
<accession>R0JSI4</accession>
<keyword evidence="4" id="KW-1185">Reference proteome</keyword>
<feature type="chain" id="PRO_5004343619" evidence="2">
    <location>
        <begin position="20"/>
        <end position="656"/>
    </location>
</feature>
<feature type="compositionally biased region" description="Basic and acidic residues" evidence="1">
    <location>
        <begin position="616"/>
        <end position="636"/>
    </location>
</feature>
<dbReference type="Proteomes" id="UP000016935">
    <property type="component" value="Unassembled WGS sequence"/>
</dbReference>
<dbReference type="OrthoDB" id="3695145at2759"/>
<reference evidence="3 4" key="1">
    <citation type="journal article" date="2012" name="PLoS Pathog.">
        <title>Diverse lifestyles and strategies of plant pathogenesis encoded in the genomes of eighteen Dothideomycetes fungi.</title>
        <authorList>
            <person name="Ohm R.A."/>
            <person name="Feau N."/>
            <person name="Henrissat B."/>
            <person name="Schoch C.L."/>
            <person name="Horwitz B.A."/>
            <person name="Barry K.W."/>
            <person name="Condon B.J."/>
            <person name="Copeland A.C."/>
            <person name="Dhillon B."/>
            <person name="Glaser F."/>
            <person name="Hesse C.N."/>
            <person name="Kosti I."/>
            <person name="LaButti K."/>
            <person name="Lindquist E.A."/>
            <person name="Lucas S."/>
            <person name="Salamov A.A."/>
            <person name="Bradshaw R.E."/>
            <person name="Ciuffetti L."/>
            <person name="Hamelin R.C."/>
            <person name="Kema G.H.J."/>
            <person name="Lawrence C."/>
            <person name="Scott J.A."/>
            <person name="Spatafora J.W."/>
            <person name="Turgeon B.G."/>
            <person name="de Wit P.J.G.M."/>
            <person name="Zhong S."/>
            <person name="Goodwin S.B."/>
            <person name="Grigoriev I.V."/>
        </authorList>
    </citation>
    <scope>NUCLEOTIDE SEQUENCE [LARGE SCALE GENOMIC DNA]</scope>
    <source>
        <strain evidence="4">28A</strain>
    </source>
</reference>
<dbReference type="RefSeq" id="XP_008028464.1">
    <property type="nucleotide sequence ID" value="XM_008030273.1"/>
</dbReference>
<name>R0JSI4_EXST2</name>
<proteinExistence type="predicted"/>
<feature type="compositionally biased region" description="Low complexity" evidence="1">
    <location>
        <begin position="638"/>
        <end position="649"/>
    </location>
</feature>
<gene>
    <name evidence="3" type="ORF">SETTUDRAFT_180158</name>
</gene>
<feature type="signal peptide" evidence="2">
    <location>
        <begin position="1"/>
        <end position="19"/>
    </location>
</feature>
<feature type="region of interest" description="Disordered" evidence="1">
    <location>
        <begin position="616"/>
        <end position="656"/>
    </location>
</feature>
<evidence type="ECO:0000256" key="2">
    <source>
        <dbReference type="SAM" id="SignalP"/>
    </source>
</evidence>
<evidence type="ECO:0000313" key="3">
    <source>
        <dbReference type="EMBL" id="EOA84048.1"/>
    </source>
</evidence>
<reference evidence="3 4" key="2">
    <citation type="journal article" date="2013" name="PLoS Genet.">
        <title>Comparative genome structure, secondary metabolite, and effector coding capacity across Cochliobolus pathogens.</title>
        <authorList>
            <person name="Condon B.J."/>
            <person name="Leng Y."/>
            <person name="Wu D."/>
            <person name="Bushley K.E."/>
            <person name="Ohm R.A."/>
            <person name="Otillar R."/>
            <person name="Martin J."/>
            <person name="Schackwitz W."/>
            <person name="Grimwood J."/>
            <person name="MohdZainudin N."/>
            <person name="Xue C."/>
            <person name="Wang R."/>
            <person name="Manning V.A."/>
            <person name="Dhillon B."/>
            <person name="Tu Z.J."/>
            <person name="Steffenson B.J."/>
            <person name="Salamov A."/>
            <person name="Sun H."/>
            <person name="Lowry S."/>
            <person name="LaButti K."/>
            <person name="Han J."/>
            <person name="Copeland A."/>
            <person name="Lindquist E."/>
            <person name="Barry K."/>
            <person name="Schmutz J."/>
            <person name="Baker S.E."/>
            <person name="Ciuffetti L.M."/>
            <person name="Grigoriev I.V."/>
            <person name="Zhong S."/>
            <person name="Turgeon B.G."/>
        </authorList>
    </citation>
    <scope>NUCLEOTIDE SEQUENCE [LARGE SCALE GENOMIC DNA]</scope>
    <source>
        <strain evidence="4">28A</strain>
    </source>
</reference>